<evidence type="ECO:0000313" key="3">
    <source>
        <dbReference type="Proteomes" id="UP000256328"/>
    </source>
</evidence>
<evidence type="ECO:0000313" key="2">
    <source>
        <dbReference type="EMBL" id="RDW76141.1"/>
    </source>
</evidence>
<reference evidence="2 3" key="1">
    <citation type="journal article" date="2018" name="IMA Fungus">
        <title>IMA Genome-F 9: Draft genome sequence of Annulohypoxylon stygium, Aspergillus mulundensis, Berkeleyomyces basicola (syn. Thielaviopsis basicola), Ceratocystis smalleyi, two Cercospora beticola strains, Coleophoma cylindrospora, Fusarium fracticaudum, Phialophora cf. hyalina, and Morchella septimelata.</title>
        <authorList>
            <person name="Wingfield B.D."/>
            <person name="Bills G.F."/>
            <person name="Dong Y."/>
            <person name="Huang W."/>
            <person name="Nel W.J."/>
            <person name="Swalarsk-Parry B.S."/>
            <person name="Vaghefi N."/>
            <person name="Wilken P.M."/>
            <person name="An Z."/>
            <person name="de Beer Z.W."/>
            <person name="De Vos L."/>
            <person name="Chen L."/>
            <person name="Duong T.A."/>
            <person name="Gao Y."/>
            <person name="Hammerbacher A."/>
            <person name="Kikkert J.R."/>
            <person name="Li Y."/>
            <person name="Li H."/>
            <person name="Li K."/>
            <person name="Li Q."/>
            <person name="Liu X."/>
            <person name="Ma X."/>
            <person name="Naidoo K."/>
            <person name="Pethybridge S.J."/>
            <person name="Sun J."/>
            <person name="Steenkamp E.T."/>
            <person name="van der Nest M.A."/>
            <person name="van Wyk S."/>
            <person name="Wingfield M.J."/>
            <person name="Xiong C."/>
            <person name="Yue Q."/>
            <person name="Zhang X."/>
        </authorList>
    </citation>
    <scope>NUCLEOTIDE SEQUENCE [LARGE SCALE GENOMIC DNA]</scope>
    <source>
        <strain evidence="2 3">BP5796</strain>
    </source>
</reference>
<dbReference type="AlphaFoldDB" id="A0A3D8RQQ7"/>
<keyword evidence="3" id="KW-1185">Reference proteome</keyword>
<dbReference type="SUPFAM" id="SSF53448">
    <property type="entry name" value="Nucleotide-diphospho-sugar transferases"/>
    <property type="match status" value="1"/>
</dbReference>
<proteinExistence type="predicted"/>
<feature type="compositionally biased region" description="Basic and acidic residues" evidence="1">
    <location>
        <begin position="217"/>
        <end position="226"/>
    </location>
</feature>
<keyword evidence="2" id="KW-0808">Transferase</keyword>
<accession>A0A3D8RQQ7</accession>
<dbReference type="Gene3D" id="3.90.550.10">
    <property type="entry name" value="Spore Coat Polysaccharide Biosynthesis Protein SpsA, Chain A"/>
    <property type="match status" value="1"/>
</dbReference>
<dbReference type="PANTHER" id="PTHR11183">
    <property type="entry name" value="GLYCOGENIN SUBFAMILY MEMBER"/>
    <property type="match status" value="1"/>
</dbReference>
<dbReference type="GO" id="GO:0016740">
    <property type="term" value="F:transferase activity"/>
    <property type="evidence" value="ECO:0007669"/>
    <property type="project" value="UniProtKB-KW"/>
</dbReference>
<gene>
    <name evidence="2" type="ORF">BP5796_06962</name>
</gene>
<dbReference type="InterPro" id="IPR050587">
    <property type="entry name" value="GNT1/Glycosyltrans_8"/>
</dbReference>
<dbReference type="OrthoDB" id="2014201at2759"/>
<dbReference type="InterPro" id="IPR029044">
    <property type="entry name" value="Nucleotide-diphossugar_trans"/>
</dbReference>
<comment type="caution">
    <text evidence="2">The sequence shown here is derived from an EMBL/GenBank/DDBJ whole genome shotgun (WGS) entry which is preliminary data.</text>
</comment>
<dbReference type="Proteomes" id="UP000256328">
    <property type="component" value="Unassembled WGS sequence"/>
</dbReference>
<organism evidence="2 3">
    <name type="scientific">Coleophoma crateriformis</name>
    <dbReference type="NCBI Taxonomy" id="565419"/>
    <lineage>
        <taxon>Eukaryota</taxon>
        <taxon>Fungi</taxon>
        <taxon>Dikarya</taxon>
        <taxon>Ascomycota</taxon>
        <taxon>Pezizomycotina</taxon>
        <taxon>Leotiomycetes</taxon>
        <taxon>Helotiales</taxon>
        <taxon>Dermateaceae</taxon>
        <taxon>Coleophoma</taxon>
    </lineage>
</organism>
<feature type="region of interest" description="Disordered" evidence="1">
    <location>
        <begin position="195"/>
        <end position="226"/>
    </location>
</feature>
<dbReference type="EMBL" id="PDLN01000009">
    <property type="protein sequence ID" value="RDW76141.1"/>
    <property type="molecule type" value="Genomic_DNA"/>
</dbReference>
<name>A0A3D8RQQ7_9HELO</name>
<protein>
    <submittedName>
        <fullName evidence="2">Glycosyltransferase family 8 protein</fullName>
    </submittedName>
</protein>
<sequence>MASFRAMAASIWQMFRTAAAVATLLLLVCSLRGLKPPSSRLVSFATRLPLPIHKYAYCVFLAPGDQTNGNTIETEDHYFIGTRMLIHSLLHDATTKTTTNIPFIVLVTPDISQETRRRLTKDGAHVVEVSPLKFDWIKPGNKRWEHVMDKLHVFKLTQYEKVLLLDSDHVVVKPLDGIFQDPATDDMPNLGKSENIHDDEGDQPATYIMAGNSGPREAPHPYPSERGRRLNAGFVVLKPSIKMYKHYITVSSIEGRFPGSSPEQDLWNYVHSDKGNMPWKQINPDWTVNTPCYNDYEHGIASFHEKYWKCGRDLPLRDVLLRSRYKMEAFFQAYDQNS</sequence>
<evidence type="ECO:0000256" key="1">
    <source>
        <dbReference type="SAM" id="MobiDB-lite"/>
    </source>
</evidence>